<dbReference type="EMBL" id="BSFJ01000044">
    <property type="protein sequence ID" value="GLK74592.1"/>
    <property type="molecule type" value="Genomic_DNA"/>
</dbReference>
<keyword evidence="6" id="KW-0808">Transferase</keyword>
<comment type="catalytic activity">
    <reaction evidence="1">
        <text>ATP + protein L-histidine = ADP + protein N-phospho-L-histidine.</text>
        <dbReference type="EC" id="2.7.13.3"/>
    </reaction>
</comment>
<dbReference type="SUPFAM" id="SSF47384">
    <property type="entry name" value="Homodimeric domain of signal transducing histidine kinase"/>
    <property type="match status" value="1"/>
</dbReference>
<evidence type="ECO:0000256" key="1">
    <source>
        <dbReference type="ARBA" id="ARBA00000085"/>
    </source>
</evidence>
<dbReference type="Gene3D" id="1.10.287.130">
    <property type="match status" value="1"/>
</dbReference>
<evidence type="ECO:0000256" key="10">
    <source>
        <dbReference type="SAM" id="Phobius"/>
    </source>
</evidence>
<dbReference type="InterPro" id="IPR003661">
    <property type="entry name" value="HisK_dim/P_dom"/>
</dbReference>
<dbReference type="PROSITE" id="PS50109">
    <property type="entry name" value="HIS_KIN"/>
    <property type="match status" value="1"/>
</dbReference>
<dbReference type="InterPro" id="IPR036097">
    <property type="entry name" value="HisK_dim/P_sf"/>
</dbReference>
<protein>
    <recommendedName>
        <fullName evidence="3">histidine kinase</fullName>
        <ecNumber evidence="3">2.7.13.3</ecNumber>
    </recommendedName>
</protein>
<evidence type="ECO:0000256" key="4">
    <source>
        <dbReference type="ARBA" id="ARBA00022475"/>
    </source>
</evidence>
<evidence type="ECO:0000256" key="8">
    <source>
        <dbReference type="ARBA" id="ARBA00022777"/>
    </source>
</evidence>
<sequence length="443" mass="47921">MRFGLLARIILIVALALFAIQLLVLAFYFGFPAGRGEFGESSPSLPRQVASLVRLVDEVPAPLRPAVLEAFTESGRAVSIVPELPAGLAGPGELVRVQRAIRAALNLRGTLDRDVRVRLEGRDQGGQGDSLSVYVQLASGGYLWLDVRDRVTVRLLGVPIGFFAGLFGVLVAVAALIAVAREMKPLARLAREVDKVGEGGRPVRIPERGAPELRTLIRAVNAMQERIAALLRNRTLTLGAISHDLRTYLTRLRLRVEMMPSSRYREGAIADVEVMQALVEDTLDFAQDSFAPNEPAIADLVAVFERYRAGHHAGHGPAECIVFDQPAGPVAVAMGEKALGRVCANLVENALRHGERAYAAIERASGAVVLVVEDDGPGIPPDERERVFEPFYRLETSRNRESGGTGLGLTIVRRLVERHGGRIELGDSRHGGLAVRVHLLPAG</sequence>
<dbReference type="InterPro" id="IPR005467">
    <property type="entry name" value="His_kinase_dom"/>
</dbReference>
<keyword evidence="9" id="KW-0067">ATP-binding</keyword>
<dbReference type="InterPro" id="IPR050980">
    <property type="entry name" value="2C_sensor_his_kinase"/>
</dbReference>
<evidence type="ECO:0000256" key="3">
    <source>
        <dbReference type="ARBA" id="ARBA00012438"/>
    </source>
</evidence>
<reference evidence="13" key="1">
    <citation type="journal article" date="2014" name="Int. J. Syst. Evol. Microbiol.">
        <title>Complete genome sequence of Corynebacterium casei LMG S-19264T (=DSM 44701T), isolated from a smear-ripened cheese.</title>
        <authorList>
            <consortium name="US DOE Joint Genome Institute (JGI-PGF)"/>
            <person name="Walter F."/>
            <person name="Albersmeier A."/>
            <person name="Kalinowski J."/>
            <person name="Ruckert C."/>
        </authorList>
    </citation>
    <scope>NUCLEOTIDE SEQUENCE</scope>
    <source>
        <strain evidence="13">VKM B-2484</strain>
    </source>
</reference>
<dbReference type="CDD" id="cd00082">
    <property type="entry name" value="HisKA"/>
    <property type="match status" value="1"/>
</dbReference>
<keyword evidence="14" id="KW-1185">Reference proteome</keyword>
<evidence type="ECO:0000256" key="7">
    <source>
        <dbReference type="ARBA" id="ARBA00022741"/>
    </source>
</evidence>
<keyword evidence="10" id="KW-0472">Membrane</keyword>
<dbReference type="GO" id="GO:0000155">
    <property type="term" value="F:phosphorelay sensor kinase activity"/>
    <property type="evidence" value="ECO:0007669"/>
    <property type="project" value="InterPro"/>
</dbReference>
<dbReference type="PANTHER" id="PTHR44936">
    <property type="entry name" value="SENSOR PROTEIN CREC"/>
    <property type="match status" value="1"/>
</dbReference>
<evidence type="ECO:0000259" key="12">
    <source>
        <dbReference type="PROSITE" id="PS50885"/>
    </source>
</evidence>
<name>A0A9W6N209_9HYPH</name>
<dbReference type="RefSeq" id="WP_213370250.1">
    <property type="nucleotide sequence ID" value="NZ_BSFJ01000044.1"/>
</dbReference>
<feature type="domain" description="Histidine kinase" evidence="11">
    <location>
        <begin position="240"/>
        <end position="443"/>
    </location>
</feature>
<evidence type="ECO:0000259" key="11">
    <source>
        <dbReference type="PROSITE" id="PS50109"/>
    </source>
</evidence>
<keyword evidence="7" id="KW-0547">Nucleotide-binding</keyword>
<accession>A0A9W6N209</accession>
<dbReference type="GO" id="GO:0005886">
    <property type="term" value="C:plasma membrane"/>
    <property type="evidence" value="ECO:0007669"/>
    <property type="project" value="UniProtKB-SubCell"/>
</dbReference>
<dbReference type="EC" id="2.7.13.3" evidence="3"/>
<gene>
    <name evidence="13" type="ORF">GCM10017643_47100</name>
</gene>
<comment type="subcellular location">
    <subcellularLocation>
        <location evidence="2">Cell membrane</location>
        <topology evidence="2">Multi-pass membrane protein</topology>
    </subcellularLocation>
</comment>
<evidence type="ECO:0000256" key="2">
    <source>
        <dbReference type="ARBA" id="ARBA00004651"/>
    </source>
</evidence>
<dbReference type="InterPro" id="IPR036890">
    <property type="entry name" value="HATPase_C_sf"/>
</dbReference>
<keyword evidence="10" id="KW-1133">Transmembrane helix</keyword>
<evidence type="ECO:0000313" key="14">
    <source>
        <dbReference type="Proteomes" id="UP001143370"/>
    </source>
</evidence>
<dbReference type="CDD" id="cd00075">
    <property type="entry name" value="HATPase"/>
    <property type="match status" value="1"/>
</dbReference>
<evidence type="ECO:0000256" key="6">
    <source>
        <dbReference type="ARBA" id="ARBA00022679"/>
    </source>
</evidence>
<dbReference type="Gene3D" id="3.30.565.10">
    <property type="entry name" value="Histidine kinase-like ATPase, C-terminal domain"/>
    <property type="match status" value="1"/>
</dbReference>
<proteinExistence type="predicted"/>
<evidence type="ECO:0000256" key="9">
    <source>
        <dbReference type="ARBA" id="ARBA00022840"/>
    </source>
</evidence>
<dbReference type="AlphaFoldDB" id="A0A9W6N209"/>
<reference evidence="13" key="2">
    <citation type="submission" date="2023-01" db="EMBL/GenBank/DDBJ databases">
        <authorList>
            <person name="Sun Q."/>
            <person name="Evtushenko L."/>
        </authorList>
    </citation>
    <scope>NUCLEOTIDE SEQUENCE</scope>
    <source>
        <strain evidence="13">VKM B-2484</strain>
    </source>
</reference>
<keyword evidence="4" id="KW-1003">Cell membrane</keyword>
<dbReference type="Pfam" id="PF02518">
    <property type="entry name" value="HATPase_c"/>
    <property type="match status" value="1"/>
</dbReference>
<dbReference type="InterPro" id="IPR003594">
    <property type="entry name" value="HATPase_dom"/>
</dbReference>
<dbReference type="SUPFAM" id="SSF55874">
    <property type="entry name" value="ATPase domain of HSP90 chaperone/DNA topoisomerase II/histidine kinase"/>
    <property type="match status" value="1"/>
</dbReference>
<feature type="domain" description="HAMP" evidence="12">
    <location>
        <begin position="180"/>
        <end position="232"/>
    </location>
</feature>
<dbReference type="Proteomes" id="UP001143370">
    <property type="component" value="Unassembled WGS sequence"/>
</dbReference>
<dbReference type="SMART" id="SM00388">
    <property type="entry name" value="HisKA"/>
    <property type="match status" value="1"/>
</dbReference>
<dbReference type="SMART" id="SM00304">
    <property type="entry name" value="HAMP"/>
    <property type="match status" value="1"/>
</dbReference>
<comment type="caution">
    <text evidence="13">The sequence shown here is derived from an EMBL/GenBank/DDBJ whole genome shotgun (WGS) entry which is preliminary data.</text>
</comment>
<dbReference type="CDD" id="cd06225">
    <property type="entry name" value="HAMP"/>
    <property type="match status" value="1"/>
</dbReference>
<dbReference type="SMART" id="SM00387">
    <property type="entry name" value="HATPase_c"/>
    <property type="match status" value="1"/>
</dbReference>
<dbReference type="PANTHER" id="PTHR44936:SF10">
    <property type="entry name" value="SENSOR PROTEIN RSTB"/>
    <property type="match status" value="1"/>
</dbReference>
<organism evidence="13 14">
    <name type="scientific">Ancylobacter dichloromethanicus</name>
    <dbReference type="NCBI Taxonomy" id="518825"/>
    <lineage>
        <taxon>Bacteria</taxon>
        <taxon>Pseudomonadati</taxon>
        <taxon>Pseudomonadota</taxon>
        <taxon>Alphaproteobacteria</taxon>
        <taxon>Hyphomicrobiales</taxon>
        <taxon>Xanthobacteraceae</taxon>
        <taxon>Ancylobacter</taxon>
    </lineage>
</organism>
<dbReference type="InterPro" id="IPR003660">
    <property type="entry name" value="HAMP_dom"/>
</dbReference>
<evidence type="ECO:0000313" key="13">
    <source>
        <dbReference type="EMBL" id="GLK74592.1"/>
    </source>
</evidence>
<feature type="transmembrane region" description="Helical" evidence="10">
    <location>
        <begin position="155"/>
        <end position="179"/>
    </location>
</feature>
<dbReference type="PROSITE" id="PS50885">
    <property type="entry name" value="HAMP"/>
    <property type="match status" value="1"/>
</dbReference>
<dbReference type="Pfam" id="PF00672">
    <property type="entry name" value="HAMP"/>
    <property type="match status" value="1"/>
</dbReference>
<keyword evidence="5" id="KW-0597">Phosphoprotein</keyword>
<dbReference type="PRINTS" id="PR00344">
    <property type="entry name" value="BCTRLSENSOR"/>
</dbReference>
<dbReference type="GO" id="GO:0005524">
    <property type="term" value="F:ATP binding"/>
    <property type="evidence" value="ECO:0007669"/>
    <property type="project" value="UniProtKB-KW"/>
</dbReference>
<dbReference type="SUPFAM" id="SSF158472">
    <property type="entry name" value="HAMP domain-like"/>
    <property type="match status" value="1"/>
</dbReference>
<keyword evidence="10" id="KW-0812">Transmembrane</keyword>
<evidence type="ECO:0000256" key="5">
    <source>
        <dbReference type="ARBA" id="ARBA00022553"/>
    </source>
</evidence>
<keyword evidence="8 13" id="KW-0418">Kinase</keyword>
<dbReference type="InterPro" id="IPR004358">
    <property type="entry name" value="Sig_transdc_His_kin-like_C"/>
</dbReference>
<feature type="transmembrane region" description="Helical" evidence="10">
    <location>
        <begin position="9"/>
        <end position="31"/>
    </location>
</feature>